<feature type="region of interest" description="Disordered" evidence="1">
    <location>
        <begin position="1"/>
        <end position="76"/>
    </location>
</feature>
<accession>A0A5D3AVR2</accession>
<dbReference type="Proteomes" id="UP000322245">
    <property type="component" value="Unassembled WGS sequence"/>
</dbReference>
<dbReference type="EMBL" id="NIDF01000074">
    <property type="protein sequence ID" value="TYJ53906.1"/>
    <property type="molecule type" value="Genomic_DNA"/>
</dbReference>
<reference evidence="2 3" key="1">
    <citation type="submission" date="2017-05" db="EMBL/GenBank/DDBJ databases">
        <title>The Genome Sequence of Tsuchiyaea wingfieldii DSM 27421.</title>
        <authorList>
            <person name="Cuomo C."/>
            <person name="Passer A."/>
            <person name="Billmyre B."/>
            <person name="Heitman J."/>
        </authorList>
    </citation>
    <scope>NUCLEOTIDE SEQUENCE [LARGE SCALE GENOMIC DNA]</scope>
    <source>
        <strain evidence="2 3">DSM 27421</strain>
    </source>
</reference>
<evidence type="ECO:0000313" key="3">
    <source>
        <dbReference type="Proteomes" id="UP000322245"/>
    </source>
</evidence>
<organism evidence="2 3">
    <name type="scientific">Cryptococcus floricola</name>
    <dbReference type="NCBI Taxonomy" id="2591691"/>
    <lineage>
        <taxon>Eukaryota</taxon>
        <taxon>Fungi</taxon>
        <taxon>Dikarya</taxon>
        <taxon>Basidiomycota</taxon>
        <taxon>Agaricomycotina</taxon>
        <taxon>Tremellomycetes</taxon>
        <taxon>Tremellales</taxon>
        <taxon>Cryptococcaceae</taxon>
        <taxon>Cryptococcus</taxon>
    </lineage>
</organism>
<evidence type="ECO:0000313" key="2">
    <source>
        <dbReference type="EMBL" id="TYJ53906.1"/>
    </source>
</evidence>
<dbReference type="AlphaFoldDB" id="A0A5D3AVR2"/>
<gene>
    <name evidence="2" type="ORF">B9479_005455</name>
</gene>
<comment type="caution">
    <text evidence="2">The sequence shown here is derived from an EMBL/GenBank/DDBJ whole genome shotgun (WGS) entry which is preliminary data.</text>
</comment>
<sequence length="160" mass="17122">MYPGGLPFHNQEHTEDFQQVHQGPAPAVRAPGPEPSLPTATTKRKVISVGADSASKKAKSARKSHLGTSPTPWTDHANLNGCVDAADLVSGPLPPEGAQLDASKVTDMCNVFTEDLAQETSFSFSTEGKVWDLQETDEVDEEEVLELLELQHLGSDSSLA</sequence>
<name>A0A5D3AVR2_9TREE</name>
<protein>
    <submittedName>
        <fullName evidence="2">Uncharacterized protein</fullName>
    </submittedName>
</protein>
<proteinExistence type="predicted"/>
<keyword evidence="3" id="KW-1185">Reference proteome</keyword>
<evidence type="ECO:0000256" key="1">
    <source>
        <dbReference type="SAM" id="MobiDB-lite"/>
    </source>
</evidence>
<feature type="compositionally biased region" description="Basic residues" evidence="1">
    <location>
        <begin position="56"/>
        <end position="65"/>
    </location>
</feature>